<feature type="domain" description="BSD" evidence="2">
    <location>
        <begin position="292"/>
        <end position="337"/>
    </location>
</feature>
<name>I1GNQ0_BRADI</name>
<dbReference type="ExpressionAtlas" id="I1GNQ0">
    <property type="expression patterns" value="baseline and differential"/>
</dbReference>
<dbReference type="HOGENOM" id="CLU_043615_1_0_1"/>
<dbReference type="OMA" id="CPEYMSE"/>
<dbReference type="PANTHER" id="PTHR31923:SF4">
    <property type="entry name" value="BSD DOMAIN-CONTAINING PROTEIN"/>
    <property type="match status" value="1"/>
</dbReference>
<organism evidence="4">
    <name type="scientific">Brachypodium distachyon</name>
    <name type="common">Purple false brome</name>
    <name type="synonym">Trachynia distachya</name>
    <dbReference type="NCBI Taxonomy" id="15368"/>
    <lineage>
        <taxon>Eukaryota</taxon>
        <taxon>Viridiplantae</taxon>
        <taxon>Streptophyta</taxon>
        <taxon>Embryophyta</taxon>
        <taxon>Tracheophyta</taxon>
        <taxon>Spermatophyta</taxon>
        <taxon>Magnoliopsida</taxon>
        <taxon>Liliopsida</taxon>
        <taxon>Poales</taxon>
        <taxon>Poaceae</taxon>
        <taxon>BOP clade</taxon>
        <taxon>Pooideae</taxon>
        <taxon>Stipodae</taxon>
        <taxon>Brachypodieae</taxon>
        <taxon>Brachypodium</taxon>
    </lineage>
</organism>
<feature type="compositionally biased region" description="Pro residues" evidence="1">
    <location>
        <begin position="37"/>
        <end position="46"/>
    </location>
</feature>
<dbReference type="SUPFAM" id="SSF140383">
    <property type="entry name" value="BSD domain-like"/>
    <property type="match status" value="1"/>
</dbReference>
<dbReference type="OrthoDB" id="2021158at2759"/>
<proteinExistence type="predicted"/>
<evidence type="ECO:0000313" key="3">
    <source>
        <dbReference type="EMBL" id="KQK13393.1"/>
    </source>
</evidence>
<dbReference type="PROSITE" id="PS50858">
    <property type="entry name" value="BSD"/>
    <property type="match status" value="1"/>
</dbReference>
<dbReference type="eggNOG" id="ENOG502QQ1N">
    <property type="taxonomic scope" value="Eukaryota"/>
</dbReference>
<feature type="region of interest" description="Disordered" evidence="1">
    <location>
        <begin position="1"/>
        <end position="60"/>
    </location>
</feature>
<dbReference type="Pfam" id="PF03909">
    <property type="entry name" value="BSD"/>
    <property type="match status" value="1"/>
</dbReference>
<feature type="compositionally biased region" description="Pro residues" evidence="1">
    <location>
        <begin position="79"/>
        <end position="90"/>
    </location>
</feature>
<evidence type="ECO:0000313" key="4">
    <source>
        <dbReference type="EnsemblPlants" id="KQK13393"/>
    </source>
</evidence>
<keyword evidence="5" id="KW-1185">Reference proteome</keyword>
<evidence type="ECO:0000259" key="2">
    <source>
        <dbReference type="PROSITE" id="PS50858"/>
    </source>
</evidence>
<feature type="region of interest" description="Disordered" evidence="1">
    <location>
        <begin position="76"/>
        <end position="115"/>
    </location>
</feature>
<dbReference type="Gene3D" id="1.10.3970.10">
    <property type="entry name" value="BSD domain"/>
    <property type="match status" value="1"/>
</dbReference>
<reference evidence="3 4" key="1">
    <citation type="journal article" date="2010" name="Nature">
        <title>Genome sequencing and analysis of the model grass Brachypodium distachyon.</title>
        <authorList>
            <consortium name="International Brachypodium Initiative"/>
        </authorList>
    </citation>
    <scope>NUCLEOTIDE SEQUENCE [LARGE SCALE GENOMIC DNA]</scope>
    <source>
        <strain evidence="3">Bd21</strain>
        <strain evidence="4">cv. Bd21</strain>
    </source>
</reference>
<dbReference type="Proteomes" id="UP000008810">
    <property type="component" value="Chromosome 1"/>
</dbReference>
<dbReference type="Gramene" id="KQK13393">
    <property type="protein sequence ID" value="KQK13393"/>
    <property type="gene ID" value="BRADI_1g09847v3"/>
</dbReference>
<dbReference type="SMART" id="SM00751">
    <property type="entry name" value="BSD"/>
    <property type="match status" value="1"/>
</dbReference>
<dbReference type="EnsemblPlants" id="KQK13393">
    <property type="protein sequence ID" value="KQK13393"/>
    <property type="gene ID" value="BRADI_1g09847v3"/>
</dbReference>
<reference evidence="4" key="3">
    <citation type="submission" date="2018-08" db="UniProtKB">
        <authorList>
            <consortium name="EnsemblPlants"/>
        </authorList>
    </citation>
    <scope>IDENTIFICATION</scope>
    <source>
        <strain evidence="4">cv. Bd21</strain>
    </source>
</reference>
<feature type="compositionally biased region" description="Low complexity" evidence="1">
    <location>
        <begin position="26"/>
        <end position="36"/>
    </location>
</feature>
<sequence>MSWLARSIATSLNIPDDSGPDDDPDAAVAAASSPSERIPPPPPLPHPLQSAAADGVKEDLTELSKTLSRQFWGVANFLAPPPGEASPSPSPSSADGRSTAAETPPEIAGIRNDFSEISGRFRTGISRISTHKAVSGFSTMASNFFASEDEEEELELLEAVNNEGKEDVRLNKEANEDEVRHGADDDEVGHSWEERVRLVVGDDEARHEWEPRAKHHVDDGVVWHQEADEPELNNERVRQEEEVEEWDAIGITDEVLAFATNIASHPETWLDFPLLPDDEDCDGPFSYFDMSDAQQEHALAIEHLAPRLAALRIELCPVHMSEECFWKTYFVLLHPRLSKHDAELLSTPQIVEARAMLMQCLQHKSKHETEHRGRDDFGMHSEEDASKHITEAFPYMRQQSAAVIPITDCEIEKHPIQVTEIAVVDKSVIKEQLTEDVTKTSNVLQETFDDDTDDWFDEEADLAGHSTILIGDEEDVSFSDLEDDDDDVK</sequence>
<dbReference type="GeneID" id="100825159"/>
<gene>
    <name evidence="4" type="primary">LOC100825159</name>
    <name evidence="3" type="ORF">BRADI_1g09847v3</name>
</gene>
<accession>I1GNQ0</accession>
<dbReference type="AlphaFoldDB" id="I1GNQ0"/>
<dbReference type="RefSeq" id="XP_003560258.1">
    <property type="nucleotide sequence ID" value="XM_003560210.4"/>
</dbReference>
<dbReference type="InterPro" id="IPR005607">
    <property type="entry name" value="BSD_dom"/>
</dbReference>
<dbReference type="PANTHER" id="PTHR31923">
    <property type="entry name" value="BSD DOMAIN-CONTAINING PROTEIN"/>
    <property type="match status" value="1"/>
</dbReference>
<evidence type="ECO:0000256" key="1">
    <source>
        <dbReference type="SAM" id="MobiDB-lite"/>
    </source>
</evidence>
<dbReference type="InterPro" id="IPR035925">
    <property type="entry name" value="BSD_dom_sf"/>
</dbReference>
<evidence type="ECO:0000313" key="5">
    <source>
        <dbReference type="Proteomes" id="UP000008810"/>
    </source>
</evidence>
<dbReference type="KEGG" id="bdi:100825159"/>
<protein>
    <recommendedName>
        <fullName evidence="2">BSD domain-containing protein</fullName>
    </recommendedName>
</protein>
<dbReference type="EMBL" id="CM000880">
    <property type="protein sequence ID" value="KQK13393.1"/>
    <property type="molecule type" value="Genomic_DNA"/>
</dbReference>
<reference evidence="3" key="2">
    <citation type="submission" date="2017-06" db="EMBL/GenBank/DDBJ databases">
        <title>WGS assembly of Brachypodium distachyon.</title>
        <authorList>
            <consortium name="The International Brachypodium Initiative"/>
            <person name="Lucas S."/>
            <person name="Harmon-Smith M."/>
            <person name="Lail K."/>
            <person name="Tice H."/>
            <person name="Grimwood J."/>
            <person name="Bruce D."/>
            <person name="Barry K."/>
            <person name="Shu S."/>
            <person name="Lindquist E."/>
            <person name="Wang M."/>
            <person name="Pitluck S."/>
            <person name="Vogel J.P."/>
            <person name="Garvin D.F."/>
            <person name="Mockler T.C."/>
            <person name="Schmutz J."/>
            <person name="Rokhsar D."/>
            <person name="Bevan M.W."/>
        </authorList>
    </citation>
    <scope>NUCLEOTIDE SEQUENCE</scope>
    <source>
        <strain evidence="3">Bd21</strain>
    </source>
</reference>